<evidence type="ECO:0000259" key="1">
    <source>
        <dbReference type="PROSITE" id="PS50172"/>
    </source>
</evidence>
<dbReference type="Gene3D" id="3.40.50.10190">
    <property type="entry name" value="BRCT domain"/>
    <property type="match status" value="1"/>
</dbReference>
<sequence>PETVGKKLQGLTFVITGTLESISRTETEKKIRLQGGHPLSSLSKQTDYLVVGQEPGSTKLVKAKELGVKTIGEKEFLEMIK</sequence>
<accession>X1MK37</accession>
<dbReference type="AlphaFoldDB" id="X1MK37"/>
<organism evidence="2">
    <name type="scientific">marine sediment metagenome</name>
    <dbReference type="NCBI Taxonomy" id="412755"/>
    <lineage>
        <taxon>unclassified sequences</taxon>
        <taxon>metagenomes</taxon>
        <taxon>ecological metagenomes</taxon>
    </lineage>
</organism>
<dbReference type="EMBL" id="BARV01015622">
    <property type="protein sequence ID" value="GAI31982.1"/>
    <property type="molecule type" value="Genomic_DNA"/>
</dbReference>
<dbReference type="CDD" id="cd17748">
    <property type="entry name" value="BRCT_DNA_ligase_like"/>
    <property type="match status" value="1"/>
</dbReference>
<dbReference type="PROSITE" id="PS50172">
    <property type="entry name" value="BRCT"/>
    <property type="match status" value="1"/>
</dbReference>
<dbReference type="InterPro" id="IPR001357">
    <property type="entry name" value="BRCT_dom"/>
</dbReference>
<feature type="domain" description="BRCT" evidence="1">
    <location>
        <begin position="3"/>
        <end position="81"/>
    </location>
</feature>
<name>X1MK37_9ZZZZ</name>
<protein>
    <recommendedName>
        <fullName evidence="1">BRCT domain-containing protein</fullName>
    </recommendedName>
</protein>
<dbReference type="Pfam" id="PF00533">
    <property type="entry name" value="BRCT"/>
    <property type="match status" value="1"/>
</dbReference>
<proteinExistence type="predicted"/>
<dbReference type="InterPro" id="IPR036420">
    <property type="entry name" value="BRCT_dom_sf"/>
</dbReference>
<comment type="caution">
    <text evidence="2">The sequence shown here is derived from an EMBL/GenBank/DDBJ whole genome shotgun (WGS) entry which is preliminary data.</text>
</comment>
<reference evidence="2" key="1">
    <citation type="journal article" date="2014" name="Front. Microbiol.">
        <title>High frequency of phylogenetically diverse reductive dehalogenase-homologous genes in deep subseafloor sedimentary metagenomes.</title>
        <authorList>
            <person name="Kawai M."/>
            <person name="Futagami T."/>
            <person name="Toyoda A."/>
            <person name="Takaki Y."/>
            <person name="Nishi S."/>
            <person name="Hori S."/>
            <person name="Arai W."/>
            <person name="Tsubouchi T."/>
            <person name="Morono Y."/>
            <person name="Uchiyama I."/>
            <person name="Ito T."/>
            <person name="Fujiyama A."/>
            <person name="Inagaki F."/>
            <person name="Takami H."/>
        </authorList>
    </citation>
    <scope>NUCLEOTIDE SEQUENCE</scope>
    <source>
        <strain evidence="2">Expedition CK06-06</strain>
    </source>
</reference>
<dbReference type="SUPFAM" id="SSF52113">
    <property type="entry name" value="BRCT domain"/>
    <property type="match status" value="1"/>
</dbReference>
<feature type="non-terminal residue" evidence="2">
    <location>
        <position position="1"/>
    </location>
</feature>
<gene>
    <name evidence="2" type="ORF">S06H3_26980</name>
</gene>
<evidence type="ECO:0000313" key="2">
    <source>
        <dbReference type="EMBL" id="GAI31982.1"/>
    </source>
</evidence>
<dbReference type="SMART" id="SM00292">
    <property type="entry name" value="BRCT"/>
    <property type="match status" value="1"/>
</dbReference>